<evidence type="ECO:0000256" key="2">
    <source>
        <dbReference type="ARBA" id="ARBA00022840"/>
    </source>
</evidence>
<keyword evidence="3" id="KW-0175">Coiled coil</keyword>
<gene>
    <name evidence="7" type="ORF">EFW17_03590</name>
</gene>
<dbReference type="AlphaFoldDB" id="A0A3N0EGN6"/>
<protein>
    <submittedName>
        <fullName evidence="7">ATP-binding protein</fullName>
    </submittedName>
</protein>
<feature type="domain" description="AAA+ ATPase" evidence="6">
    <location>
        <begin position="152"/>
        <end position="288"/>
    </location>
</feature>
<dbReference type="InterPro" id="IPR003593">
    <property type="entry name" value="AAA+_ATPase"/>
</dbReference>
<dbReference type="InterPro" id="IPR003960">
    <property type="entry name" value="ATPase_AAA_CS"/>
</dbReference>
<dbReference type="SMART" id="SM00382">
    <property type="entry name" value="AAA"/>
    <property type="match status" value="1"/>
</dbReference>
<dbReference type="Gene3D" id="1.10.8.60">
    <property type="match status" value="1"/>
</dbReference>
<dbReference type="Gene3D" id="3.40.50.300">
    <property type="entry name" value="P-loop containing nucleotide triphosphate hydrolases"/>
    <property type="match status" value="1"/>
</dbReference>
<dbReference type="GO" id="GO:0005524">
    <property type="term" value="F:ATP binding"/>
    <property type="evidence" value="ECO:0007669"/>
    <property type="project" value="UniProtKB-KW"/>
</dbReference>
<reference evidence="7 8" key="1">
    <citation type="submission" date="2018-11" db="EMBL/GenBank/DDBJ databases">
        <title>The genome draft of YIM 96095.</title>
        <authorList>
            <person name="Tang S.-K."/>
            <person name="Chunyu W.-X."/>
            <person name="Feng Y.-Z."/>
        </authorList>
    </citation>
    <scope>NUCLEOTIDE SEQUENCE [LARGE SCALE GENOMIC DNA]</scope>
    <source>
        <strain evidence="7 8">YIM 96095</strain>
    </source>
</reference>
<organism evidence="7 8">
    <name type="scientific">Halostreptopolyspora alba</name>
    <dbReference type="NCBI Taxonomy" id="2487137"/>
    <lineage>
        <taxon>Bacteria</taxon>
        <taxon>Bacillati</taxon>
        <taxon>Actinomycetota</taxon>
        <taxon>Actinomycetes</taxon>
        <taxon>Streptosporangiales</taxon>
        <taxon>Nocardiopsidaceae</taxon>
        <taxon>Halostreptopolyspora</taxon>
    </lineage>
</organism>
<evidence type="ECO:0000256" key="1">
    <source>
        <dbReference type="ARBA" id="ARBA00022741"/>
    </source>
</evidence>
<dbReference type="Gene3D" id="1.25.40.10">
    <property type="entry name" value="Tetratricopeptide repeat domain"/>
    <property type="match status" value="1"/>
</dbReference>
<keyword evidence="8" id="KW-1185">Reference proteome</keyword>
<proteinExistence type="inferred from homology"/>
<evidence type="ECO:0000313" key="8">
    <source>
        <dbReference type="Proteomes" id="UP000269198"/>
    </source>
</evidence>
<evidence type="ECO:0000256" key="4">
    <source>
        <dbReference type="RuleBase" id="RU003651"/>
    </source>
</evidence>
<keyword evidence="1 4" id="KW-0547">Nucleotide-binding</keyword>
<dbReference type="InterPro" id="IPR027417">
    <property type="entry name" value="P-loop_NTPase"/>
</dbReference>
<dbReference type="Proteomes" id="UP000269198">
    <property type="component" value="Unassembled WGS sequence"/>
</dbReference>
<accession>A0A3N0EGN6</accession>
<comment type="caution">
    <text evidence="7">The sequence shown here is derived from an EMBL/GenBank/DDBJ whole genome shotgun (WGS) entry which is preliminary data.</text>
</comment>
<evidence type="ECO:0000259" key="6">
    <source>
        <dbReference type="SMART" id="SM00382"/>
    </source>
</evidence>
<dbReference type="SUPFAM" id="SSF144059">
    <property type="entry name" value="ImpE-like"/>
    <property type="match status" value="1"/>
</dbReference>
<evidence type="ECO:0000313" key="7">
    <source>
        <dbReference type="EMBL" id="RNL87043.1"/>
    </source>
</evidence>
<evidence type="ECO:0000256" key="3">
    <source>
        <dbReference type="ARBA" id="ARBA00023054"/>
    </source>
</evidence>
<dbReference type="SUPFAM" id="SSF52540">
    <property type="entry name" value="P-loop containing nucleoside triphosphate hydrolases"/>
    <property type="match status" value="1"/>
</dbReference>
<dbReference type="PANTHER" id="PTHR23077:SF171">
    <property type="entry name" value="NUCLEAR VALOSIN-CONTAINING PROTEIN-LIKE"/>
    <property type="match status" value="1"/>
</dbReference>
<name>A0A3N0EGN6_9ACTN</name>
<evidence type="ECO:0000256" key="5">
    <source>
        <dbReference type="SAM" id="MobiDB-lite"/>
    </source>
</evidence>
<dbReference type="PROSITE" id="PS00674">
    <property type="entry name" value="AAA"/>
    <property type="match status" value="1"/>
</dbReference>
<feature type="region of interest" description="Disordered" evidence="5">
    <location>
        <begin position="63"/>
        <end position="102"/>
    </location>
</feature>
<dbReference type="PANTHER" id="PTHR23077">
    <property type="entry name" value="AAA-FAMILY ATPASE"/>
    <property type="match status" value="1"/>
</dbReference>
<dbReference type="OrthoDB" id="9809379at2"/>
<dbReference type="GO" id="GO:0016887">
    <property type="term" value="F:ATP hydrolysis activity"/>
    <property type="evidence" value="ECO:0007669"/>
    <property type="project" value="InterPro"/>
</dbReference>
<dbReference type="Pfam" id="PF00004">
    <property type="entry name" value="AAA"/>
    <property type="match status" value="1"/>
</dbReference>
<dbReference type="InterPro" id="IPR003959">
    <property type="entry name" value="ATPase_AAA_core"/>
</dbReference>
<sequence length="401" mass="43447">MIASLTEAVEAAPTDLTLRLHLAELLLNNGDHERAISHIATALQHDAHSTRAQQLMARALGNEVTADSPSPAPPPDSTETSNAPAPRSADPPPPPTEAADALPLDTADFPLTSARVTIADVAGMQAVKDRMEAAFLAPMRNAQLRQAFSKSLRGGLLMYGPPGCGKTFLAQALSGEMGAHFLSISLADILDRWLGNSERNVQALFRQARQYRPCVLFVDELDAIGGRRARVTSGMRPVVTQLLTELDSIEDDNEGVFVLAATNHPWDVDTALRRPGRLDRALFVPPPDEEARAAILRAGIRDRPTREVDIAWLAGATDGFSGADLTHLCESAAERALLDSARQGQVRPITPEDFRAALREVRPSTGPWFETARNVVSFAGGDDTYDDLAAYLRGRGRFRRK</sequence>
<dbReference type="InterPro" id="IPR041569">
    <property type="entry name" value="AAA_lid_3"/>
</dbReference>
<keyword evidence="2 4" id="KW-0067">ATP-binding</keyword>
<dbReference type="FunFam" id="3.40.50.300:FF:001025">
    <property type="entry name" value="ATPase family, AAA domain-containing 2B"/>
    <property type="match status" value="1"/>
</dbReference>
<dbReference type="InterPro" id="IPR050168">
    <property type="entry name" value="AAA_ATPase_domain"/>
</dbReference>
<dbReference type="Pfam" id="PF14559">
    <property type="entry name" value="TPR_19"/>
    <property type="match status" value="1"/>
</dbReference>
<dbReference type="InterPro" id="IPR011990">
    <property type="entry name" value="TPR-like_helical_dom_sf"/>
</dbReference>
<dbReference type="Pfam" id="PF17862">
    <property type="entry name" value="AAA_lid_3"/>
    <property type="match status" value="1"/>
</dbReference>
<comment type="similarity">
    <text evidence="4">Belongs to the AAA ATPase family.</text>
</comment>
<dbReference type="EMBL" id="RJMB01000002">
    <property type="protein sequence ID" value="RNL87043.1"/>
    <property type="molecule type" value="Genomic_DNA"/>
</dbReference>